<dbReference type="EMBL" id="OBDO01000014">
    <property type="protein sequence ID" value="SNX99052.1"/>
    <property type="molecule type" value="Genomic_DNA"/>
</dbReference>
<dbReference type="OrthoDB" id="3671061at2"/>
<accession>A0A285EIV6</accession>
<evidence type="ECO:0000313" key="2">
    <source>
        <dbReference type="Proteomes" id="UP000219514"/>
    </source>
</evidence>
<dbReference type="AlphaFoldDB" id="A0A285EIV6"/>
<dbReference type="Proteomes" id="UP000219514">
    <property type="component" value="Unassembled WGS sequence"/>
</dbReference>
<proteinExistence type="predicted"/>
<evidence type="ECO:0000313" key="1">
    <source>
        <dbReference type="EMBL" id="SNX99052.1"/>
    </source>
</evidence>
<organism evidence="1 2">
    <name type="scientific">Geodermatophilus sabuli</name>
    <dbReference type="NCBI Taxonomy" id="1564158"/>
    <lineage>
        <taxon>Bacteria</taxon>
        <taxon>Bacillati</taxon>
        <taxon>Actinomycetota</taxon>
        <taxon>Actinomycetes</taxon>
        <taxon>Geodermatophilales</taxon>
        <taxon>Geodermatophilaceae</taxon>
        <taxon>Geodermatophilus</taxon>
    </lineage>
</organism>
<dbReference type="InterPro" id="IPR046674">
    <property type="entry name" value="DUF6544"/>
</dbReference>
<dbReference type="RefSeq" id="WP_097208966.1">
    <property type="nucleotide sequence ID" value="NZ_JACHXB010000002.1"/>
</dbReference>
<sequence length="271" mass="29156">MDLRSAVLGRGMARRLADRLTRLDLPTGGDPRPVTDDDLAGLPAPAQRWLRWSGVVGRPRDWSFRMRTTGRFRLRPGQAWMPFEAWQYDSGPAVARVYTMRVDLFGVLPMHGVDSYADGVGRMRGTLLGVVPVADGSGPEFDVSELATWVAEAAMTAPSMLLVPATTWSAVDDGCFDLAFDSGGRTVTARLTVAADGRLTGLSTEDRYAALPGGLVRARWSTPVEGWLTVGGRALPAGGTAVWHLPEGDHVYGRVRVDPASLSWNVPPTGG</sequence>
<dbReference type="Pfam" id="PF20181">
    <property type="entry name" value="DUF6544"/>
    <property type="match status" value="1"/>
</dbReference>
<keyword evidence="2" id="KW-1185">Reference proteome</keyword>
<protein>
    <submittedName>
        <fullName evidence="1">Uncharacterized protein</fullName>
    </submittedName>
</protein>
<name>A0A285EIV6_9ACTN</name>
<gene>
    <name evidence="1" type="ORF">SAMN06893097_11412</name>
</gene>
<reference evidence="1 2" key="1">
    <citation type="submission" date="2017-09" db="EMBL/GenBank/DDBJ databases">
        <authorList>
            <person name="Ehlers B."/>
            <person name="Leendertz F.H."/>
        </authorList>
    </citation>
    <scope>NUCLEOTIDE SEQUENCE [LARGE SCALE GENOMIC DNA]</scope>
    <source>
        <strain evidence="1 2">DSM 46844</strain>
    </source>
</reference>